<comment type="similarity">
    <text evidence="1 5">Belongs to the FliD family.</text>
</comment>
<proteinExistence type="inferred from homology"/>
<comment type="subcellular location">
    <subcellularLocation>
        <location evidence="5">Secreted</location>
    </subcellularLocation>
    <subcellularLocation>
        <location evidence="5">Bacterial flagellum</location>
    </subcellularLocation>
</comment>
<evidence type="ECO:0000256" key="3">
    <source>
        <dbReference type="ARBA" id="ARBA00023054"/>
    </source>
</evidence>
<dbReference type="Pfam" id="PF07195">
    <property type="entry name" value="FliD_C"/>
    <property type="match status" value="1"/>
</dbReference>
<dbReference type="InterPro" id="IPR010809">
    <property type="entry name" value="FliD_C"/>
</dbReference>
<dbReference type="Proteomes" id="UP000243650">
    <property type="component" value="Unassembled WGS sequence"/>
</dbReference>
<feature type="domain" description="Flagellar hook-associated protein 2 C-terminal" evidence="7">
    <location>
        <begin position="324"/>
        <end position="587"/>
    </location>
</feature>
<evidence type="ECO:0000259" key="6">
    <source>
        <dbReference type="Pfam" id="PF02465"/>
    </source>
</evidence>
<reference evidence="8 9" key="1">
    <citation type="submission" date="2018-03" db="EMBL/GenBank/DDBJ databases">
        <title>Bacillus urumqiensis sp. nov., a moderately haloalkaliphilic bacterium isolated from a salt lake.</title>
        <authorList>
            <person name="Zhao B."/>
            <person name="Liao Z."/>
        </authorList>
    </citation>
    <scope>NUCLEOTIDE SEQUENCE [LARGE SCALE GENOMIC DNA]</scope>
    <source>
        <strain evidence="8 9">BZ-SZ-XJ18</strain>
    </source>
</reference>
<evidence type="ECO:0000256" key="1">
    <source>
        <dbReference type="ARBA" id="ARBA00009764"/>
    </source>
</evidence>
<evidence type="ECO:0000259" key="7">
    <source>
        <dbReference type="Pfam" id="PF07195"/>
    </source>
</evidence>
<dbReference type="GO" id="GO:0009424">
    <property type="term" value="C:bacterial-type flagellum hook"/>
    <property type="evidence" value="ECO:0007669"/>
    <property type="project" value="UniProtKB-UniRule"/>
</dbReference>
<evidence type="ECO:0000256" key="5">
    <source>
        <dbReference type="RuleBase" id="RU362066"/>
    </source>
</evidence>
<keyword evidence="5" id="KW-0964">Secreted</keyword>
<evidence type="ECO:0000256" key="2">
    <source>
        <dbReference type="ARBA" id="ARBA00011255"/>
    </source>
</evidence>
<keyword evidence="4 5" id="KW-0975">Bacterial flagellum</keyword>
<comment type="caution">
    <text evidence="8">The sequence shown here is derived from an EMBL/GenBank/DDBJ whole genome shotgun (WGS) entry which is preliminary data.</text>
</comment>
<gene>
    <name evidence="8" type="ORF">C6I21_08900</name>
</gene>
<keyword evidence="8" id="KW-0966">Cell projection</keyword>
<sequence>MRLSGFATGMDINQMVKDLMQAERLPMNKMEQQKIRAEWKMDGYREINTKLDSFRTSIFDSVLRRSNMLANKASSSNSSLVTASATAASDTASLRFTEVQSLASAASNASTERISSGTKINASGKLGDQSFAAAEDDVWTKGFVNRQTITVNQSQSRLSLNEELGNPDSIVVRVNGQSYKVVEGLQQGDLKATQVMLDTETNELVFGSDLPANAKVEVTALTADEAGDSRFSLNTMTTFDAKGNEITDTFVVTSDQSMNDVLKLINRSPAGVSTFFDDGSDRVSIIRRDSGIHVPEGETGAEMRFSGGFLEHALKLDDSAETAAENAVFTVNGLTTERRSNTFDINGVQVTLQDTFSGKNVQLGVSRDTDKIMETITSFVEEYNSLIELINGKVGEEHYRDYAPLTEEQRRELSEREAELWDEKAMSGLLRNDSLLRRGVTDFRQQLYGRVDGDGSSAFVQLTQIGITTTRNFRDGGKLEINEDRLRQAIETDAEGVFQLFAADGAQTAEKGIARRVRDRADAMIESISQRAGGMRGRTVNQQFTLGREINNIEEQMNRFERRLKQVEERYWSQFTAMEKAVAQANSQAELFYAQMFSMQ</sequence>
<dbReference type="OrthoDB" id="9776025at2"/>
<dbReference type="GO" id="GO:0071973">
    <property type="term" value="P:bacterial-type flagellum-dependent cell motility"/>
    <property type="evidence" value="ECO:0007669"/>
    <property type="project" value="TreeGrafter"/>
</dbReference>
<accession>A0A2P6MH81</accession>
<dbReference type="PANTHER" id="PTHR30288:SF0">
    <property type="entry name" value="FLAGELLAR HOOK-ASSOCIATED PROTEIN 2"/>
    <property type="match status" value="1"/>
</dbReference>
<dbReference type="PANTHER" id="PTHR30288">
    <property type="entry name" value="FLAGELLAR CAP/ASSEMBLY PROTEIN FLID"/>
    <property type="match status" value="1"/>
</dbReference>
<name>A0A2P6MH81_ALKUR</name>
<evidence type="ECO:0000256" key="4">
    <source>
        <dbReference type="ARBA" id="ARBA00023143"/>
    </source>
</evidence>
<dbReference type="InterPro" id="IPR040026">
    <property type="entry name" value="FliD"/>
</dbReference>
<dbReference type="Pfam" id="PF02465">
    <property type="entry name" value="FliD_N"/>
    <property type="match status" value="1"/>
</dbReference>
<organism evidence="8 9">
    <name type="scientific">Alkalicoccus urumqiensis</name>
    <name type="common">Bacillus urumqiensis</name>
    <dbReference type="NCBI Taxonomy" id="1548213"/>
    <lineage>
        <taxon>Bacteria</taxon>
        <taxon>Bacillati</taxon>
        <taxon>Bacillota</taxon>
        <taxon>Bacilli</taxon>
        <taxon>Bacillales</taxon>
        <taxon>Bacillaceae</taxon>
        <taxon>Alkalicoccus</taxon>
    </lineage>
</organism>
<keyword evidence="8" id="KW-0282">Flagellum</keyword>
<protein>
    <recommendedName>
        <fullName evidence="5">Flagellar hook-associated protein 2</fullName>
        <shortName evidence="5">HAP2</shortName>
    </recommendedName>
    <alternativeName>
        <fullName evidence="5">Flagellar cap protein</fullName>
    </alternativeName>
</protein>
<keyword evidence="8" id="KW-0969">Cilium</keyword>
<feature type="domain" description="Flagellar hook-associated protein 2 N-terminal" evidence="6">
    <location>
        <begin position="8"/>
        <end position="105"/>
    </location>
</feature>
<evidence type="ECO:0000313" key="8">
    <source>
        <dbReference type="EMBL" id="PRO65631.1"/>
    </source>
</evidence>
<dbReference type="RefSeq" id="WP_105959100.1">
    <property type="nucleotide sequence ID" value="NZ_PVNS01000007.1"/>
</dbReference>
<dbReference type="GO" id="GO:0005576">
    <property type="term" value="C:extracellular region"/>
    <property type="evidence" value="ECO:0007669"/>
    <property type="project" value="UniProtKB-SubCell"/>
</dbReference>
<dbReference type="GO" id="GO:0009421">
    <property type="term" value="C:bacterial-type flagellum filament cap"/>
    <property type="evidence" value="ECO:0007669"/>
    <property type="project" value="InterPro"/>
</dbReference>
<dbReference type="GO" id="GO:0007155">
    <property type="term" value="P:cell adhesion"/>
    <property type="evidence" value="ECO:0007669"/>
    <property type="project" value="InterPro"/>
</dbReference>
<dbReference type="EMBL" id="PVNS01000007">
    <property type="protein sequence ID" value="PRO65631.1"/>
    <property type="molecule type" value="Genomic_DNA"/>
</dbReference>
<keyword evidence="3" id="KW-0175">Coiled coil</keyword>
<comment type="function">
    <text evidence="5">Required for morphogenesis and for the elongation of the flagellar filament by facilitating polymerization of the flagellin monomers at the tip of growing filament. Forms a capping structure, which prevents flagellin subunits (transported through the central channel of the flagellum) from leaking out without polymerization at the distal end.</text>
</comment>
<keyword evidence="9" id="KW-1185">Reference proteome</keyword>
<comment type="subunit">
    <text evidence="2 5">Homopentamer.</text>
</comment>
<evidence type="ECO:0000313" key="9">
    <source>
        <dbReference type="Proteomes" id="UP000243650"/>
    </source>
</evidence>
<dbReference type="InterPro" id="IPR003481">
    <property type="entry name" value="FliD_N"/>
</dbReference>
<dbReference type="AlphaFoldDB" id="A0A2P6MH81"/>